<feature type="non-terminal residue" evidence="1">
    <location>
        <position position="1"/>
    </location>
</feature>
<dbReference type="EMBL" id="JH993964">
    <property type="protein sequence ID" value="ELQ75424.1"/>
    <property type="molecule type" value="Genomic_DNA"/>
</dbReference>
<name>L7JVG8_TRAHO</name>
<accession>L7JVG8</accession>
<protein>
    <submittedName>
        <fullName evidence="1">Uncharacterized protein</fullName>
    </submittedName>
</protein>
<organism evidence="1 2">
    <name type="scientific">Trachipleistophora hominis</name>
    <name type="common">Microsporidian parasite</name>
    <dbReference type="NCBI Taxonomy" id="72359"/>
    <lineage>
        <taxon>Eukaryota</taxon>
        <taxon>Fungi</taxon>
        <taxon>Fungi incertae sedis</taxon>
        <taxon>Microsporidia</taxon>
        <taxon>Pleistophoridae</taxon>
        <taxon>Trachipleistophora</taxon>
    </lineage>
</organism>
<dbReference type="AlphaFoldDB" id="L7JVG8"/>
<proteinExistence type="predicted"/>
<dbReference type="VEuPathDB" id="MicrosporidiaDB:THOM_1617"/>
<dbReference type="Proteomes" id="UP000011185">
    <property type="component" value="Unassembled WGS sequence"/>
</dbReference>
<keyword evidence="2" id="KW-1185">Reference proteome</keyword>
<gene>
    <name evidence="1" type="ORF">THOM_1617</name>
</gene>
<sequence length="67" mass="7696">VLRRIFEGSPVFYIKGLKGRAGKAMSPGRALNKSLQKCLIIKKYFSLEKDKAIFKDYMIRTVMTNEP</sequence>
<dbReference type="InParanoid" id="L7JVG8"/>
<reference evidence="1 2" key="1">
    <citation type="journal article" date="2012" name="PLoS Pathog.">
        <title>The genome of the obligate intracellular parasite Trachipleistophora hominis: new insights into microsporidian genome dynamics and reductive evolution.</title>
        <authorList>
            <person name="Heinz E."/>
            <person name="Williams T.A."/>
            <person name="Nakjang S."/>
            <person name="Noel C.J."/>
            <person name="Swan D.C."/>
            <person name="Goldberg A.V."/>
            <person name="Harris S.R."/>
            <person name="Weinmaier T."/>
            <person name="Markert S."/>
            <person name="Becher D."/>
            <person name="Bernhardt J."/>
            <person name="Dagan T."/>
            <person name="Hacker C."/>
            <person name="Lucocq J.M."/>
            <person name="Schweder T."/>
            <person name="Rattei T."/>
            <person name="Hall N."/>
            <person name="Hirt R.P."/>
            <person name="Embley T.M."/>
        </authorList>
    </citation>
    <scope>NUCLEOTIDE SEQUENCE [LARGE SCALE GENOMIC DNA]</scope>
</reference>
<evidence type="ECO:0000313" key="2">
    <source>
        <dbReference type="Proteomes" id="UP000011185"/>
    </source>
</evidence>
<evidence type="ECO:0000313" key="1">
    <source>
        <dbReference type="EMBL" id="ELQ75424.1"/>
    </source>
</evidence>
<dbReference type="HOGENOM" id="CLU_2819741_0_0_1"/>